<dbReference type="InterPro" id="IPR016181">
    <property type="entry name" value="Acyl_CoA_acyltransferase"/>
</dbReference>
<dbReference type="CDD" id="cd04301">
    <property type="entry name" value="NAT_SF"/>
    <property type="match status" value="1"/>
</dbReference>
<gene>
    <name evidence="2" type="ORF">STSU_030775</name>
</gene>
<dbReference type="RefSeq" id="WP_130585330.1">
    <property type="nucleotide sequence ID" value="NZ_CP029159.1"/>
</dbReference>
<protein>
    <recommendedName>
        <fullName evidence="1">N-acetyltransferase domain-containing protein</fullName>
    </recommendedName>
</protein>
<dbReference type="PANTHER" id="PTHR42791">
    <property type="entry name" value="GNAT FAMILY ACETYLTRANSFERASE"/>
    <property type="match status" value="1"/>
</dbReference>
<dbReference type="Pfam" id="PF13508">
    <property type="entry name" value="Acetyltransf_7"/>
    <property type="match status" value="1"/>
</dbReference>
<evidence type="ECO:0000259" key="1">
    <source>
        <dbReference type="Pfam" id="PF13508"/>
    </source>
</evidence>
<dbReference type="EMBL" id="CP029159">
    <property type="protein sequence ID" value="QKM70868.1"/>
    <property type="molecule type" value="Genomic_DNA"/>
</dbReference>
<dbReference type="PANTHER" id="PTHR42791:SF1">
    <property type="entry name" value="N-ACETYLTRANSFERASE DOMAIN-CONTAINING PROTEIN"/>
    <property type="match status" value="1"/>
</dbReference>
<proteinExistence type="predicted"/>
<dbReference type="Gene3D" id="3.40.630.30">
    <property type="match status" value="1"/>
</dbReference>
<dbReference type="InterPro" id="IPR052523">
    <property type="entry name" value="Trichothecene_AcTrans"/>
</dbReference>
<dbReference type="GO" id="GO:0016747">
    <property type="term" value="F:acyltransferase activity, transferring groups other than amino-acyl groups"/>
    <property type="evidence" value="ECO:0007669"/>
    <property type="project" value="InterPro"/>
</dbReference>
<dbReference type="InterPro" id="IPR000182">
    <property type="entry name" value="GNAT_dom"/>
</dbReference>
<accession>A0A7G3ULL0</accession>
<organism evidence="2 3">
    <name type="scientific">Streptomyces tsukubensis (strain DSM 42081 / NBRC 108919 / NRRL 18488 / 9993)</name>
    <dbReference type="NCBI Taxonomy" id="1114943"/>
    <lineage>
        <taxon>Bacteria</taxon>
        <taxon>Bacillati</taxon>
        <taxon>Actinomycetota</taxon>
        <taxon>Actinomycetes</taxon>
        <taxon>Kitasatosporales</taxon>
        <taxon>Streptomycetaceae</taxon>
        <taxon>Streptomyces</taxon>
    </lineage>
</organism>
<dbReference type="Proteomes" id="UP000005940">
    <property type="component" value="Chromosome"/>
</dbReference>
<feature type="domain" description="N-acetyltransferase" evidence="1">
    <location>
        <begin position="121"/>
        <end position="178"/>
    </location>
</feature>
<dbReference type="SUPFAM" id="SSF55729">
    <property type="entry name" value="Acyl-CoA N-acyltransferases (Nat)"/>
    <property type="match status" value="1"/>
</dbReference>
<name>A0A7G3ULL0_STRT9</name>
<evidence type="ECO:0000313" key="3">
    <source>
        <dbReference type="Proteomes" id="UP000005940"/>
    </source>
</evidence>
<evidence type="ECO:0000313" key="2">
    <source>
        <dbReference type="EMBL" id="QKM70868.1"/>
    </source>
</evidence>
<sequence>MAESGGPPVLDDTASVAACRTVLSAAFAAEPATRWICGGSATTVRERWFATTLAAHATLPGGRRLSLAEDGEPVAAAVLTPPGSTPAGRARAAWAVRTAVGCGPAALTRTLRYLDATESTAPAGAWTLEFLGVVPARRGRGAGSRLLARALAGLHPPGGVFLTTADPANEPLYRRFGFLTLRSIPVGPLTTTAMWRPAGQGDATVR</sequence>
<dbReference type="AlphaFoldDB" id="A0A7G3ULL0"/>
<reference evidence="2 3" key="1">
    <citation type="journal article" date="2012" name="J. Bacteriol.">
        <title>Draft genome of Streptomyces tsukubaensis NRRL 18488, the producer of the clinically important immunosuppressant tacrolimus (FK506).</title>
        <authorList>
            <person name="Barreiro C."/>
            <person name="Prieto C."/>
            <person name="Sola-Landa A."/>
            <person name="Solera E."/>
            <person name="Martinez-Castro M."/>
            <person name="Perez-Redondo R."/>
            <person name="Garcia-Estrada C."/>
            <person name="Aparicio J.F."/>
            <person name="Fernandez-Martinez L.T."/>
            <person name="Santos-Aberturas J."/>
            <person name="Salehi-Najafabadi Z."/>
            <person name="Rodriguez-Garcia A."/>
            <person name="Tauch A."/>
            <person name="Martin J.F."/>
        </authorList>
    </citation>
    <scope>NUCLEOTIDE SEQUENCE [LARGE SCALE GENOMIC DNA]</scope>
    <source>
        <strain evidence="3">DSM 42081 / NBRC 108919 / NRRL 18488 / 9993</strain>
    </source>
</reference>
<keyword evidence="3" id="KW-1185">Reference proteome</keyword>